<evidence type="ECO:0000313" key="3">
    <source>
        <dbReference type="Proteomes" id="UP000249065"/>
    </source>
</evidence>
<evidence type="ECO:0000256" key="1">
    <source>
        <dbReference type="SAM" id="MobiDB-lite"/>
    </source>
</evidence>
<reference evidence="3" key="1">
    <citation type="submission" date="2018-06" db="EMBL/GenBank/DDBJ databases">
        <authorList>
            <person name="Khan S.A."/>
        </authorList>
    </citation>
    <scope>NUCLEOTIDE SEQUENCE [LARGE SCALE GENOMIC DNA]</scope>
    <source>
        <strain evidence="3">DB-1506</strain>
    </source>
</reference>
<feature type="region of interest" description="Disordered" evidence="1">
    <location>
        <begin position="1"/>
        <end position="67"/>
    </location>
</feature>
<dbReference type="EMBL" id="QLIX01000005">
    <property type="protein sequence ID" value="RAI59342.1"/>
    <property type="molecule type" value="Genomic_DNA"/>
</dbReference>
<keyword evidence="3" id="KW-1185">Reference proteome</keyword>
<feature type="compositionally biased region" description="Pro residues" evidence="1">
    <location>
        <begin position="1"/>
        <end position="13"/>
    </location>
</feature>
<accession>A0A327MAJ0</accession>
<gene>
    <name evidence="2" type="ORF">DOO78_09965</name>
</gene>
<feature type="compositionally biased region" description="Low complexity" evidence="1">
    <location>
        <begin position="28"/>
        <end position="39"/>
    </location>
</feature>
<organism evidence="2 3">
    <name type="scientific">Roseicella frigidaeris</name>
    <dbReference type="NCBI Taxonomy" id="2230885"/>
    <lineage>
        <taxon>Bacteria</taxon>
        <taxon>Pseudomonadati</taxon>
        <taxon>Pseudomonadota</taxon>
        <taxon>Alphaproteobacteria</taxon>
        <taxon>Acetobacterales</taxon>
        <taxon>Roseomonadaceae</taxon>
        <taxon>Roseicella</taxon>
    </lineage>
</organism>
<sequence>MSKAHPPPVPPAGVSPKGSGPQPREAGDASAQAAEAGQAARDRNLDEQGRQGNIRQNTSHQGFQQDR</sequence>
<protein>
    <submittedName>
        <fullName evidence="2">Uncharacterized protein</fullName>
    </submittedName>
</protein>
<dbReference type="AlphaFoldDB" id="A0A327MAJ0"/>
<comment type="caution">
    <text evidence="2">The sequence shown here is derived from an EMBL/GenBank/DDBJ whole genome shotgun (WGS) entry which is preliminary data.</text>
</comment>
<evidence type="ECO:0000313" key="2">
    <source>
        <dbReference type="EMBL" id="RAI59342.1"/>
    </source>
</evidence>
<feature type="compositionally biased region" description="Polar residues" evidence="1">
    <location>
        <begin position="50"/>
        <end position="67"/>
    </location>
</feature>
<proteinExistence type="predicted"/>
<dbReference type="RefSeq" id="WP_111469599.1">
    <property type="nucleotide sequence ID" value="NZ_QLIX01000005.1"/>
</dbReference>
<name>A0A327MAJ0_9PROT</name>
<feature type="compositionally biased region" description="Basic and acidic residues" evidence="1">
    <location>
        <begin position="40"/>
        <end position="49"/>
    </location>
</feature>
<dbReference type="Proteomes" id="UP000249065">
    <property type="component" value="Unassembled WGS sequence"/>
</dbReference>